<dbReference type="Gene3D" id="3.30.750.24">
    <property type="entry name" value="STAS domain"/>
    <property type="match status" value="1"/>
</dbReference>
<dbReference type="PANTHER" id="PTHR35849">
    <property type="entry name" value="BLR2341 PROTEIN"/>
    <property type="match status" value="1"/>
</dbReference>
<dbReference type="InterPro" id="IPR002645">
    <property type="entry name" value="STAS_dom"/>
</dbReference>
<dbReference type="PANTHER" id="PTHR35849:SF2">
    <property type="entry name" value="BLR2341 PROTEIN"/>
    <property type="match status" value="1"/>
</dbReference>
<dbReference type="InterPro" id="IPR058548">
    <property type="entry name" value="MlaB-like_STAS"/>
</dbReference>
<protein>
    <submittedName>
        <fullName evidence="2">Anti-anti-sigma regulatory factor</fullName>
    </submittedName>
</protein>
<gene>
    <name evidence="2" type="ORF">QO001_002654</name>
</gene>
<dbReference type="AlphaFoldDB" id="A0AAJ1TMP7"/>
<dbReference type="RefSeq" id="WP_091865217.1">
    <property type="nucleotide sequence ID" value="NZ_FOQW01000030.1"/>
</dbReference>
<comment type="caution">
    <text evidence="2">The sequence shown here is derived from an EMBL/GenBank/DDBJ whole genome shotgun (WGS) entry which is preliminary data.</text>
</comment>
<dbReference type="GeneID" id="90835347"/>
<evidence type="ECO:0000259" key="1">
    <source>
        <dbReference type="PROSITE" id="PS50801"/>
    </source>
</evidence>
<feature type="domain" description="STAS" evidence="1">
    <location>
        <begin position="1"/>
        <end position="99"/>
    </location>
</feature>
<evidence type="ECO:0000313" key="2">
    <source>
        <dbReference type="EMBL" id="MDQ0543725.1"/>
    </source>
</evidence>
<proteinExistence type="predicted"/>
<dbReference type="PROSITE" id="PS50801">
    <property type="entry name" value="STAS"/>
    <property type="match status" value="1"/>
</dbReference>
<accession>A0AAJ1TMP7</accession>
<dbReference type="Pfam" id="PF13466">
    <property type="entry name" value="STAS_2"/>
    <property type="match status" value="1"/>
</dbReference>
<dbReference type="Proteomes" id="UP001223420">
    <property type="component" value="Unassembled WGS sequence"/>
</dbReference>
<dbReference type="InterPro" id="IPR036513">
    <property type="entry name" value="STAS_dom_sf"/>
</dbReference>
<reference evidence="2" key="1">
    <citation type="submission" date="2023-07" db="EMBL/GenBank/DDBJ databases">
        <title>Genomic Encyclopedia of Type Strains, Phase IV (KMG-IV): sequencing the most valuable type-strain genomes for metagenomic binning, comparative biology and taxonomic classification.</title>
        <authorList>
            <person name="Goeker M."/>
        </authorList>
    </citation>
    <scope>NUCLEOTIDE SEQUENCE</scope>
    <source>
        <strain evidence="2">DSM 19569</strain>
    </source>
</reference>
<dbReference type="SUPFAM" id="SSF52091">
    <property type="entry name" value="SpoIIaa-like"/>
    <property type="match status" value="1"/>
</dbReference>
<name>A0AAJ1TMP7_9HYPH</name>
<sequence length="99" mass="9926">MAEPATLTLPPECTLRTAQALQADLLAALEGAPGLLLDCAAVEKVDVTFVQLVVAAAKSAGARGATLDLTNPPDAVAAAFRRAGFTPHAPFAADSASAL</sequence>
<evidence type="ECO:0000313" key="3">
    <source>
        <dbReference type="Proteomes" id="UP001223420"/>
    </source>
</evidence>
<dbReference type="EMBL" id="JAUSWL010000004">
    <property type="protein sequence ID" value="MDQ0543725.1"/>
    <property type="molecule type" value="Genomic_DNA"/>
</dbReference>
<organism evidence="2 3">
    <name type="scientific">Methylobacterium brachiatum</name>
    <dbReference type="NCBI Taxonomy" id="269660"/>
    <lineage>
        <taxon>Bacteria</taxon>
        <taxon>Pseudomonadati</taxon>
        <taxon>Pseudomonadota</taxon>
        <taxon>Alphaproteobacteria</taxon>
        <taxon>Hyphomicrobiales</taxon>
        <taxon>Methylobacteriaceae</taxon>
        <taxon>Methylobacterium</taxon>
    </lineage>
</organism>
<dbReference type="InterPro" id="IPR052746">
    <property type="entry name" value="MlaB_ABC_Transporter"/>
</dbReference>